<organism evidence="2 3">
    <name type="scientific">Paenibacillus albidus</name>
    <dbReference type="NCBI Taxonomy" id="2041023"/>
    <lineage>
        <taxon>Bacteria</taxon>
        <taxon>Bacillati</taxon>
        <taxon>Bacillota</taxon>
        <taxon>Bacilli</taxon>
        <taxon>Bacillales</taxon>
        <taxon>Paenibacillaceae</taxon>
        <taxon>Paenibacillus</taxon>
    </lineage>
</organism>
<evidence type="ECO:0000313" key="2">
    <source>
        <dbReference type="EMBL" id="GGF65741.1"/>
    </source>
</evidence>
<comment type="caution">
    <text evidence="2">The sequence shown here is derived from an EMBL/GenBank/DDBJ whole genome shotgun (WGS) entry which is preliminary data.</text>
</comment>
<dbReference type="Pfam" id="PF15565">
    <property type="entry name" value="Imm30"/>
    <property type="match status" value="1"/>
</dbReference>
<dbReference type="RefSeq" id="WP_189022357.1">
    <property type="nucleotide sequence ID" value="NZ_BMKR01000003.1"/>
</dbReference>
<dbReference type="AlphaFoldDB" id="A0A917FBQ2"/>
<dbReference type="InterPro" id="IPR029084">
    <property type="entry name" value="Imm30"/>
</dbReference>
<dbReference type="EMBL" id="BMKR01000003">
    <property type="protein sequence ID" value="GGF65741.1"/>
    <property type="molecule type" value="Genomic_DNA"/>
</dbReference>
<reference evidence="2" key="1">
    <citation type="journal article" date="2014" name="Int. J. Syst. Evol. Microbiol.">
        <title>Complete genome sequence of Corynebacterium casei LMG S-19264T (=DSM 44701T), isolated from a smear-ripened cheese.</title>
        <authorList>
            <consortium name="US DOE Joint Genome Institute (JGI-PGF)"/>
            <person name="Walter F."/>
            <person name="Albersmeier A."/>
            <person name="Kalinowski J."/>
            <person name="Ruckert C."/>
        </authorList>
    </citation>
    <scope>NUCLEOTIDE SEQUENCE</scope>
    <source>
        <strain evidence="2">CGMCC 1.16134</strain>
    </source>
</reference>
<dbReference type="Proteomes" id="UP000637643">
    <property type="component" value="Unassembled WGS sequence"/>
</dbReference>
<gene>
    <name evidence="2" type="ORF">GCM10010912_08490</name>
</gene>
<feature type="domain" description="Immunity protein 30" evidence="1">
    <location>
        <begin position="12"/>
        <end position="109"/>
    </location>
</feature>
<evidence type="ECO:0000259" key="1">
    <source>
        <dbReference type="Pfam" id="PF15565"/>
    </source>
</evidence>
<reference evidence="2" key="2">
    <citation type="submission" date="2020-09" db="EMBL/GenBank/DDBJ databases">
        <authorList>
            <person name="Sun Q."/>
            <person name="Zhou Y."/>
        </authorList>
    </citation>
    <scope>NUCLEOTIDE SEQUENCE</scope>
    <source>
        <strain evidence="2">CGMCC 1.16134</strain>
    </source>
</reference>
<sequence length="158" mass="18880">MDMHPAIARLYENRLLRTELECEQFDRALEGLAGDTEDRIIHEVFRVFDDETEQEEVMFGLVHFVESYQMDMYLTQLLESLPAMLEPARDWAIILNKRILNDELYRKEYAAIAVGMNDRIKRTLAFLLEEIKEERPRLFERKVNYILQRLLNTLQNPD</sequence>
<evidence type="ECO:0000313" key="3">
    <source>
        <dbReference type="Proteomes" id="UP000637643"/>
    </source>
</evidence>
<protein>
    <recommendedName>
        <fullName evidence="1">Immunity protein 30 domain-containing protein</fullName>
    </recommendedName>
</protein>
<proteinExistence type="predicted"/>
<accession>A0A917FBQ2</accession>
<keyword evidence="3" id="KW-1185">Reference proteome</keyword>
<name>A0A917FBQ2_9BACL</name>